<comment type="caution">
    <text evidence="8">The sequence shown here is derived from an EMBL/GenBank/DDBJ whole genome shotgun (WGS) entry which is preliminary data.</text>
</comment>
<dbReference type="InterPro" id="IPR036267">
    <property type="entry name" value="RuvA_C_sf"/>
</dbReference>
<dbReference type="Pfam" id="PF07499">
    <property type="entry name" value="RuvA_C"/>
    <property type="match status" value="1"/>
</dbReference>
<protein>
    <recommendedName>
        <fullName evidence="6">Holliday junction branch migration complex subunit RuvA</fullName>
    </recommendedName>
</protein>
<name>A0A3M0A3N0_9GAMM</name>
<sequence length="205" mass="22211">MIALIRGELVLKSAPSLVVEAGGLGYEVEVPMTTFYELPELGSQVQLFCHFVVREDAQLLFGFHDVKSRDFFRTLIKVNGVGPKMAIAMMSTLSTDELIQSVNENQIARLVKIPGVGKKTAERLIIELRDKLAAFASTDGGAKKLGSSAAQSVSGDTMIEEAEGALIALGYKKSDAEKMVSAAWKLSEFSRSQDLIRAALKTLSK</sequence>
<dbReference type="GO" id="GO:0009378">
    <property type="term" value="F:four-way junction helicase activity"/>
    <property type="evidence" value="ECO:0007669"/>
    <property type="project" value="InterPro"/>
</dbReference>
<dbReference type="AlphaFoldDB" id="A0A3M0A3N0"/>
<dbReference type="InterPro" id="IPR010994">
    <property type="entry name" value="RuvA_2-like"/>
</dbReference>
<dbReference type="Pfam" id="PF14520">
    <property type="entry name" value="HHH_5"/>
    <property type="match status" value="1"/>
</dbReference>
<evidence type="ECO:0000256" key="3">
    <source>
        <dbReference type="ARBA" id="ARBA00023125"/>
    </source>
</evidence>
<comment type="domain">
    <text evidence="6">Has three domains with a flexible linker between the domains II and III and assumes an 'L' shape. Domain III is highly mobile and contacts RuvB.</text>
</comment>
<dbReference type="RefSeq" id="WP_121877020.1">
    <property type="nucleotide sequence ID" value="NZ_REFJ01000004.1"/>
</dbReference>
<keyword evidence="9" id="KW-1185">Reference proteome</keyword>
<comment type="subunit">
    <text evidence="6">Homotetramer. Forms an RuvA(8)-RuvB(12)-Holliday junction (HJ) complex. HJ DNA is sandwiched between 2 RuvA tetramers; dsDNA enters through RuvA and exits via RuvB. An RuvB hexamer assembles on each DNA strand where it exits the tetramer. Each RuvB hexamer is contacted by two RuvA subunits (via domain III) on 2 adjacent RuvB subunits; this complex drives branch migration. In the full resolvosome a probable DNA-RuvA(4)-RuvB(12)-RuvC(2) complex forms which resolves the HJ.</text>
</comment>
<evidence type="ECO:0000256" key="1">
    <source>
        <dbReference type="ARBA" id="ARBA00022490"/>
    </source>
</evidence>
<dbReference type="SUPFAM" id="SSF47781">
    <property type="entry name" value="RuvA domain 2-like"/>
    <property type="match status" value="1"/>
</dbReference>
<organism evidence="8 9">
    <name type="scientific">Umboniibacter marinipuniceus</name>
    <dbReference type="NCBI Taxonomy" id="569599"/>
    <lineage>
        <taxon>Bacteria</taxon>
        <taxon>Pseudomonadati</taxon>
        <taxon>Pseudomonadota</taxon>
        <taxon>Gammaproteobacteria</taxon>
        <taxon>Cellvibrionales</taxon>
        <taxon>Cellvibrionaceae</taxon>
        <taxon>Umboniibacter</taxon>
    </lineage>
</organism>
<evidence type="ECO:0000256" key="5">
    <source>
        <dbReference type="ARBA" id="ARBA00023204"/>
    </source>
</evidence>
<dbReference type="InterPro" id="IPR003583">
    <property type="entry name" value="Hlx-hairpin-Hlx_DNA-bd_motif"/>
</dbReference>
<dbReference type="InterPro" id="IPR012340">
    <property type="entry name" value="NA-bd_OB-fold"/>
</dbReference>
<dbReference type="GO" id="GO:0000400">
    <property type="term" value="F:four-way junction DNA binding"/>
    <property type="evidence" value="ECO:0007669"/>
    <property type="project" value="UniProtKB-UniRule"/>
</dbReference>
<evidence type="ECO:0000256" key="6">
    <source>
        <dbReference type="HAMAP-Rule" id="MF_00031"/>
    </source>
</evidence>
<proteinExistence type="inferred from homology"/>
<dbReference type="SUPFAM" id="SSF50249">
    <property type="entry name" value="Nucleic acid-binding proteins"/>
    <property type="match status" value="1"/>
</dbReference>
<dbReference type="CDD" id="cd14332">
    <property type="entry name" value="UBA_RuvA_C"/>
    <property type="match status" value="1"/>
</dbReference>
<dbReference type="HAMAP" id="MF_00031">
    <property type="entry name" value="DNA_HJ_migration_RuvA"/>
    <property type="match status" value="1"/>
</dbReference>
<dbReference type="SUPFAM" id="SSF46929">
    <property type="entry name" value="DNA helicase RuvA subunit, C-terminal domain"/>
    <property type="match status" value="1"/>
</dbReference>
<dbReference type="InterPro" id="IPR013849">
    <property type="entry name" value="DNA_helicase_Holl-junc_RuvA_I"/>
</dbReference>
<feature type="domain" description="Helix-hairpin-helix DNA-binding motif class 1" evidence="7">
    <location>
        <begin position="108"/>
        <end position="127"/>
    </location>
</feature>
<dbReference type="NCBIfam" id="TIGR00084">
    <property type="entry name" value="ruvA"/>
    <property type="match status" value="1"/>
</dbReference>
<gene>
    <name evidence="6" type="primary">ruvA</name>
    <name evidence="8" type="ORF">DFR27_1696</name>
</gene>
<keyword evidence="8" id="KW-0547">Nucleotide-binding</keyword>
<comment type="caution">
    <text evidence="6">Lacks conserved residue(s) required for the propagation of feature annotation.</text>
</comment>
<dbReference type="Gene3D" id="1.10.150.20">
    <property type="entry name" value="5' to 3' exonuclease, C-terminal subdomain"/>
    <property type="match status" value="1"/>
</dbReference>
<dbReference type="EMBL" id="REFJ01000004">
    <property type="protein sequence ID" value="RMA79257.1"/>
    <property type="molecule type" value="Genomic_DNA"/>
</dbReference>
<comment type="similarity">
    <text evidence="6">Belongs to the RuvA family.</text>
</comment>
<comment type="function">
    <text evidence="6">The RuvA-RuvB-RuvC complex processes Holliday junction (HJ) DNA during genetic recombination and DNA repair, while the RuvA-RuvB complex plays an important role in the rescue of blocked DNA replication forks via replication fork reversal (RFR). RuvA specifically binds to HJ cruciform DNA, conferring on it an open structure. The RuvB hexamer acts as an ATP-dependent pump, pulling dsDNA into and through the RuvAB complex. HJ branch migration allows RuvC to scan DNA until it finds its consensus sequence, where it cleaves and resolves the cruciform DNA.</text>
</comment>
<dbReference type="GO" id="GO:0006310">
    <property type="term" value="P:DNA recombination"/>
    <property type="evidence" value="ECO:0007669"/>
    <property type="project" value="UniProtKB-UniRule"/>
</dbReference>
<keyword evidence="5 6" id="KW-0234">DNA repair</keyword>
<feature type="domain" description="Helix-hairpin-helix DNA-binding motif class 1" evidence="7">
    <location>
        <begin position="73"/>
        <end position="92"/>
    </location>
</feature>
<comment type="subcellular location">
    <subcellularLocation>
        <location evidence="6">Cytoplasm</location>
    </subcellularLocation>
</comment>
<evidence type="ECO:0000313" key="9">
    <source>
        <dbReference type="Proteomes" id="UP000267187"/>
    </source>
</evidence>
<accession>A0A3M0A3N0</accession>
<feature type="region of interest" description="Domain III" evidence="6">
    <location>
        <begin position="157"/>
        <end position="205"/>
    </location>
</feature>
<keyword evidence="8" id="KW-0347">Helicase</keyword>
<dbReference type="InterPro" id="IPR011114">
    <property type="entry name" value="RuvA_C"/>
</dbReference>
<reference evidence="8 9" key="1">
    <citation type="submission" date="2018-10" db="EMBL/GenBank/DDBJ databases">
        <title>Genomic Encyclopedia of Type Strains, Phase IV (KMG-IV): sequencing the most valuable type-strain genomes for metagenomic binning, comparative biology and taxonomic classification.</title>
        <authorList>
            <person name="Goeker M."/>
        </authorList>
    </citation>
    <scope>NUCLEOTIDE SEQUENCE [LARGE SCALE GENOMIC DNA]</scope>
    <source>
        <strain evidence="8 9">DSM 25080</strain>
    </source>
</reference>
<keyword evidence="4 6" id="KW-0233">DNA recombination</keyword>
<evidence type="ECO:0000259" key="7">
    <source>
        <dbReference type="SMART" id="SM00278"/>
    </source>
</evidence>
<dbReference type="GO" id="GO:0005737">
    <property type="term" value="C:cytoplasm"/>
    <property type="evidence" value="ECO:0007669"/>
    <property type="project" value="UniProtKB-SubCell"/>
</dbReference>
<dbReference type="SMART" id="SM00278">
    <property type="entry name" value="HhH1"/>
    <property type="match status" value="2"/>
</dbReference>
<dbReference type="Proteomes" id="UP000267187">
    <property type="component" value="Unassembled WGS sequence"/>
</dbReference>
<keyword evidence="1 6" id="KW-0963">Cytoplasm</keyword>
<keyword evidence="8" id="KW-0378">Hydrolase</keyword>
<dbReference type="GO" id="GO:0005524">
    <property type="term" value="F:ATP binding"/>
    <property type="evidence" value="ECO:0007669"/>
    <property type="project" value="InterPro"/>
</dbReference>
<dbReference type="GO" id="GO:0009379">
    <property type="term" value="C:Holliday junction helicase complex"/>
    <property type="evidence" value="ECO:0007669"/>
    <property type="project" value="InterPro"/>
</dbReference>
<evidence type="ECO:0000256" key="2">
    <source>
        <dbReference type="ARBA" id="ARBA00022763"/>
    </source>
</evidence>
<keyword evidence="8" id="KW-0067">ATP-binding</keyword>
<evidence type="ECO:0000256" key="4">
    <source>
        <dbReference type="ARBA" id="ARBA00023172"/>
    </source>
</evidence>
<dbReference type="Gene3D" id="2.40.50.140">
    <property type="entry name" value="Nucleic acid-binding proteins"/>
    <property type="match status" value="1"/>
</dbReference>
<feature type="region of interest" description="Domain I" evidence="6">
    <location>
        <begin position="1"/>
        <end position="64"/>
    </location>
</feature>
<dbReference type="Gene3D" id="1.10.8.10">
    <property type="entry name" value="DNA helicase RuvA subunit, C-terminal domain"/>
    <property type="match status" value="1"/>
</dbReference>
<dbReference type="Pfam" id="PF01330">
    <property type="entry name" value="RuvA_N"/>
    <property type="match status" value="1"/>
</dbReference>
<evidence type="ECO:0000313" key="8">
    <source>
        <dbReference type="EMBL" id="RMA79257.1"/>
    </source>
</evidence>
<dbReference type="OrthoDB" id="5293449at2"/>
<dbReference type="InterPro" id="IPR000085">
    <property type="entry name" value="RuvA"/>
</dbReference>
<keyword evidence="3 6" id="KW-0238">DNA-binding</keyword>
<dbReference type="GO" id="GO:0006281">
    <property type="term" value="P:DNA repair"/>
    <property type="evidence" value="ECO:0007669"/>
    <property type="project" value="UniProtKB-UniRule"/>
</dbReference>
<dbReference type="GO" id="GO:0048476">
    <property type="term" value="C:Holliday junction resolvase complex"/>
    <property type="evidence" value="ECO:0007669"/>
    <property type="project" value="UniProtKB-UniRule"/>
</dbReference>
<keyword evidence="2 6" id="KW-0227">DNA damage</keyword>